<evidence type="ECO:0000313" key="2">
    <source>
        <dbReference type="Proteomes" id="UP000051999"/>
    </source>
</evidence>
<reference evidence="1 2" key="1">
    <citation type="journal article" date="2015" name="Genome Announc.">
        <title>Expanding the biotechnology potential of lactobacilli through comparative genomics of 213 strains and associated genera.</title>
        <authorList>
            <person name="Sun Z."/>
            <person name="Harris H.M."/>
            <person name="McCann A."/>
            <person name="Guo C."/>
            <person name="Argimon S."/>
            <person name="Zhang W."/>
            <person name="Yang X."/>
            <person name="Jeffery I.B."/>
            <person name="Cooney J.C."/>
            <person name="Kagawa T.F."/>
            <person name="Liu W."/>
            <person name="Song Y."/>
            <person name="Salvetti E."/>
            <person name="Wrobel A."/>
            <person name="Rasinkangas P."/>
            <person name="Parkhill J."/>
            <person name="Rea M.C."/>
            <person name="O'Sullivan O."/>
            <person name="Ritari J."/>
            <person name="Douillard F.P."/>
            <person name="Paul Ross R."/>
            <person name="Yang R."/>
            <person name="Briner A.E."/>
            <person name="Felis G.E."/>
            <person name="de Vos W.M."/>
            <person name="Barrangou R."/>
            <person name="Klaenhammer T.R."/>
            <person name="Caufield P.W."/>
            <person name="Cui Y."/>
            <person name="Zhang H."/>
            <person name="O'Toole P.W."/>
        </authorList>
    </citation>
    <scope>NUCLEOTIDE SEQUENCE [LARGE SCALE GENOMIC DNA]</scope>
    <source>
        <strain evidence="1 2">DSM 15814</strain>
    </source>
</reference>
<gene>
    <name evidence="1" type="ORF">FD35_GL001230</name>
</gene>
<dbReference type="OrthoDB" id="2297419at2"/>
<dbReference type="EMBL" id="AZFF01000002">
    <property type="protein sequence ID" value="KRL56934.1"/>
    <property type="molecule type" value="Genomic_DNA"/>
</dbReference>
<organism evidence="1 2">
    <name type="scientific">Furfurilactobacillus rossiae DSM 15814</name>
    <dbReference type="NCBI Taxonomy" id="1114972"/>
    <lineage>
        <taxon>Bacteria</taxon>
        <taxon>Bacillati</taxon>
        <taxon>Bacillota</taxon>
        <taxon>Bacilli</taxon>
        <taxon>Lactobacillales</taxon>
        <taxon>Lactobacillaceae</taxon>
        <taxon>Furfurilactobacillus</taxon>
    </lineage>
</organism>
<proteinExistence type="predicted"/>
<dbReference type="InterPro" id="IPR009387">
    <property type="entry name" value="HigB-2"/>
</dbReference>
<dbReference type="Pfam" id="PF06296">
    <property type="entry name" value="RelE"/>
    <property type="match status" value="1"/>
</dbReference>
<protein>
    <recommendedName>
        <fullName evidence="3">Addiction module toxin RelE</fullName>
    </recommendedName>
</protein>
<dbReference type="AlphaFoldDB" id="A0A0R1RJR4"/>
<dbReference type="PATRIC" id="fig|1114972.6.peg.1246"/>
<dbReference type="Proteomes" id="UP000051999">
    <property type="component" value="Unassembled WGS sequence"/>
</dbReference>
<dbReference type="STRING" id="1114972.FD35_GL001230"/>
<name>A0A0R1RJR4_9LACO</name>
<keyword evidence="2" id="KW-1185">Reference proteome</keyword>
<evidence type="ECO:0000313" key="1">
    <source>
        <dbReference type="EMBL" id="KRL56934.1"/>
    </source>
</evidence>
<comment type="caution">
    <text evidence="1">The sequence shown here is derived from an EMBL/GenBank/DDBJ whole genome shotgun (WGS) entry which is preliminary data.</text>
</comment>
<evidence type="ECO:0008006" key="3">
    <source>
        <dbReference type="Google" id="ProtNLM"/>
    </source>
</evidence>
<accession>A0A0R1RJR4</accession>
<dbReference type="eggNOG" id="COG4737">
    <property type="taxonomic scope" value="Bacteria"/>
</dbReference>
<sequence>MEHEKIHFIYPKLFIKRWQQLNLSLLDKGRLKRNITHFFNSSPENYNGRRFPGNIIRGTGGAYKLRFSSIASNQGQSGSYRVIYFVVAGSQVIFLEMYQKNRQESLSDAKKQEIRKMISLIREVNESDE</sequence>
<dbReference type="RefSeq" id="WP_017262524.1">
    <property type="nucleotide sequence ID" value="NZ_AUAW01000004.1"/>
</dbReference>